<evidence type="ECO:0000313" key="1">
    <source>
        <dbReference type="EMBL" id="DAD82918.1"/>
    </source>
</evidence>
<reference evidence="1" key="1">
    <citation type="journal article" date="2021" name="Proc. Natl. Acad. Sci. U.S.A.">
        <title>A Catalog of Tens of Thousands of Viruses from Human Metagenomes Reveals Hidden Associations with Chronic Diseases.</title>
        <authorList>
            <person name="Tisza M.J."/>
            <person name="Buck C.B."/>
        </authorList>
    </citation>
    <scope>NUCLEOTIDE SEQUENCE</scope>
    <source>
        <strain evidence="1">CtXZx16</strain>
    </source>
</reference>
<dbReference type="EMBL" id="BK014925">
    <property type="protein sequence ID" value="DAD82918.1"/>
    <property type="molecule type" value="Genomic_DNA"/>
</dbReference>
<sequence>MCQLGDIIVINEFKHENKEILRHSFVVIDDENGVIQGIPYDFVANMLSSFKGETQKNRKLSYSGNFPISSNDTYTNPHNEKDGFVKADQLYYFSKDKIDYNIIGAMKPDKFNELISFIEESDFELLDIVDNL</sequence>
<organism evidence="1">
    <name type="scientific">Siphoviridae sp. ctXZx16</name>
    <dbReference type="NCBI Taxonomy" id="2826371"/>
    <lineage>
        <taxon>Viruses</taxon>
        <taxon>Duplodnaviria</taxon>
        <taxon>Heunggongvirae</taxon>
        <taxon>Uroviricota</taxon>
        <taxon>Caudoviricetes</taxon>
    </lineage>
</organism>
<protein>
    <submittedName>
        <fullName evidence="1">MazF protein/MazE protein, antidote, programmed cell death.7A</fullName>
    </submittedName>
</protein>
<name>A0A8S5ML23_9CAUD</name>
<proteinExistence type="predicted"/>
<accession>A0A8S5ML23</accession>